<name>A0A1H6ZR06_9FIRM</name>
<evidence type="ECO:0000313" key="2">
    <source>
        <dbReference type="EMBL" id="SEJ54594.1"/>
    </source>
</evidence>
<protein>
    <submittedName>
        <fullName evidence="2">Relaxase/Mobilisation nuclease domain-containing protein</fullName>
    </submittedName>
</protein>
<evidence type="ECO:0000313" key="3">
    <source>
        <dbReference type="Proteomes" id="UP000199662"/>
    </source>
</evidence>
<reference evidence="2 3" key="1">
    <citation type="submission" date="2016-10" db="EMBL/GenBank/DDBJ databases">
        <authorList>
            <person name="de Groot N.N."/>
        </authorList>
    </citation>
    <scope>NUCLEOTIDE SEQUENCE [LARGE SCALE GENOMIC DNA]</scope>
    <source>
        <strain evidence="2 3">DSM 2179</strain>
    </source>
</reference>
<organism evidence="2 3">
    <name type="scientific">Propionispira arboris</name>
    <dbReference type="NCBI Taxonomy" id="84035"/>
    <lineage>
        <taxon>Bacteria</taxon>
        <taxon>Bacillati</taxon>
        <taxon>Bacillota</taxon>
        <taxon>Negativicutes</taxon>
        <taxon>Selenomonadales</taxon>
        <taxon>Selenomonadaceae</taxon>
        <taxon>Propionispira</taxon>
    </lineage>
</organism>
<dbReference type="Pfam" id="PF03432">
    <property type="entry name" value="Relaxase"/>
    <property type="match status" value="1"/>
</dbReference>
<feature type="domain" description="MobA/VirD2-like nuclease" evidence="1">
    <location>
        <begin position="25"/>
        <end position="157"/>
    </location>
</feature>
<dbReference type="InterPro" id="IPR005094">
    <property type="entry name" value="Endonuclease_MobA/VirD2"/>
</dbReference>
<keyword evidence="3" id="KW-1185">Reference proteome</keyword>
<evidence type="ECO:0000259" key="1">
    <source>
        <dbReference type="Pfam" id="PF03432"/>
    </source>
</evidence>
<dbReference type="STRING" id="84035.SAMN05660742_11023"/>
<proteinExistence type="predicted"/>
<dbReference type="EMBL" id="FNZK01000010">
    <property type="protein sequence ID" value="SEJ54594.1"/>
    <property type="molecule type" value="Genomic_DNA"/>
</dbReference>
<gene>
    <name evidence="2" type="ORF">SAMN05660742_11023</name>
</gene>
<dbReference type="AlphaFoldDB" id="A0A1H6ZR06"/>
<dbReference type="Proteomes" id="UP000199662">
    <property type="component" value="Unassembled WGS sequence"/>
</dbReference>
<accession>A0A1H6ZR06</accession>
<sequence length="171" mass="19757">MIVSVFKVISNENNTPEILYDKIIYIMNHSATQLDYIYGVNVNPFMAYKEMIFAKKVFGKMQGNAFLHFVLSFDNEDKINFSTIMEVGKKIGYFLAYNNIVGSHQVLLAMHTGTDNVHFHFLMNTIDIKSGARIDLWKPELYAMKDRISEILQSYDLSTIRKYTLADFKTA</sequence>